<feature type="compositionally biased region" description="Acidic residues" evidence="1">
    <location>
        <begin position="88"/>
        <end position="112"/>
    </location>
</feature>
<protein>
    <submittedName>
        <fullName evidence="2">Uncharacterized protein</fullName>
    </submittedName>
</protein>
<feature type="compositionally biased region" description="Polar residues" evidence="1">
    <location>
        <begin position="140"/>
        <end position="155"/>
    </location>
</feature>
<gene>
    <name evidence="2" type="ORF">MAM1_0315d09571</name>
</gene>
<dbReference type="EMBL" id="DF836604">
    <property type="protein sequence ID" value="GAN10037.1"/>
    <property type="molecule type" value="Genomic_DNA"/>
</dbReference>
<reference evidence="2" key="1">
    <citation type="submission" date="2014-09" db="EMBL/GenBank/DDBJ databases">
        <title>Draft genome sequence of an oleaginous Mucoromycotina fungus Mucor ambiguus NBRC6742.</title>
        <authorList>
            <person name="Takeda I."/>
            <person name="Yamane N."/>
            <person name="Morita T."/>
            <person name="Tamano K."/>
            <person name="Machida M."/>
            <person name="Baker S."/>
            <person name="Koike H."/>
        </authorList>
    </citation>
    <scope>NUCLEOTIDE SEQUENCE</scope>
    <source>
        <strain evidence="2">NBRC 6742</strain>
    </source>
</reference>
<organism evidence="2">
    <name type="scientific">Mucor ambiguus</name>
    <dbReference type="NCBI Taxonomy" id="91626"/>
    <lineage>
        <taxon>Eukaryota</taxon>
        <taxon>Fungi</taxon>
        <taxon>Fungi incertae sedis</taxon>
        <taxon>Mucoromycota</taxon>
        <taxon>Mucoromycotina</taxon>
        <taxon>Mucoromycetes</taxon>
        <taxon>Mucorales</taxon>
        <taxon>Mucorineae</taxon>
        <taxon>Mucoraceae</taxon>
        <taxon>Mucor</taxon>
    </lineage>
</organism>
<dbReference type="Proteomes" id="UP000053815">
    <property type="component" value="Unassembled WGS sequence"/>
</dbReference>
<feature type="region of interest" description="Disordered" evidence="1">
    <location>
        <begin position="88"/>
        <end position="174"/>
    </location>
</feature>
<accession>A0A0C9N1Z0</accession>
<keyword evidence="3" id="KW-1185">Reference proteome</keyword>
<evidence type="ECO:0000256" key="1">
    <source>
        <dbReference type="SAM" id="MobiDB-lite"/>
    </source>
</evidence>
<evidence type="ECO:0000313" key="2">
    <source>
        <dbReference type="EMBL" id="GAN10037.1"/>
    </source>
</evidence>
<evidence type="ECO:0000313" key="3">
    <source>
        <dbReference type="Proteomes" id="UP000053815"/>
    </source>
</evidence>
<feature type="compositionally biased region" description="Basic residues" evidence="1">
    <location>
        <begin position="122"/>
        <end position="131"/>
    </location>
</feature>
<proteinExistence type="predicted"/>
<sequence>MNICNEITNAQDSVEIYIANMKSAFQLAYSKDNLLALDALVNMIIDHKLLWYGTVNEEMFGAVNQNNALRFTKNGFAYKLVKQQLENESEGEEFDEIQSVEQDSASEEEQELEQPAAASIAQKRKRARKCRSPKDGAYKPSNQRQQQTLATSPDSQLPIATLPQPMPATSPHLIPATSILNSDNFQPMTWTKYQDMSPKYTEKIQKRLQQLVNPSVLPVNDNVEKLLKADDTFKISSAINNLISVTDMQRDTLQFYKHLGAYYQYKIHGLVNETPKETRMMIMTRKYGFQERDFMLTNDRGQMVDIILKKFGPAALVAQEYFKVKVLIGKNRFEHVNACQQDTELVAFFESFDTDDLKRLIANVTEHIGHFAWHDSQAQIDNDDQVVA</sequence>
<name>A0A0C9N1Z0_9FUNG</name>
<dbReference type="AlphaFoldDB" id="A0A0C9N1Z0"/>